<reference evidence="6" key="2">
    <citation type="submission" date="2015-01" db="EMBL/GenBank/DDBJ databases">
        <title>Evolutionary Origins and Diversification of the Mycorrhizal Mutualists.</title>
        <authorList>
            <consortium name="DOE Joint Genome Institute"/>
            <consortium name="Mycorrhizal Genomics Consortium"/>
            <person name="Kohler A."/>
            <person name="Kuo A."/>
            <person name="Nagy L.G."/>
            <person name="Floudas D."/>
            <person name="Copeland A."/>
            <person name="Barry K.W."/>
            <person name="Cichocki N."/>
            <person name="Veneault-Fourrey C."/>
            <person name="LaButti K."/>
            <person name="Lindquist E.A."/>
            <person name="Lipzen A."/>
            <person name="Lundell T."/>
            <person name="Morin E."/>
            <person name="Murat C."/>
            <person name="Riley R."/>
            <person name="Ohm R."/>
            <person name="Sun H."/>
            <person name="Tunlid A."/>
            <person name="Henrissat B."/>
            <person name="Grigoriev I.V."/>
            <person name="Hibbett D.S."/>
            <person name="Martin F."/>
        </authorList>
    </citation>
    <scope>NUCLEOTIDE SEQUENCE [LARGE SCALE GENOMIC DNA]</scope>
    <source>
        <strain evidence="6">UH-Slu-Lm8-n1</strain>
    </source>
</reference>
<accession>A0A0D0B0E2</accession>
<dbReference type="HOGENOM" id="CLU_754738_0_0_1"/>
<dbReference type="GO" id="GO:0005783">
    <property type="term" value="C:endoplasmic reticulum"/>
    <property type="evidence" value="ECO:0007669"/>
    <property type="project" value="TreeGrafter"/>
</dbReference>
<keyword evidence="2" id="KW-1133">Transmembrane helix</keyword>
<dbReference type="PANTHER" id="PTHR36853">
    <property type="entry name" value="EXPRESSED PROTEIN"/>
    <property type="match status" value="1"/>
</dbReference>
<organism evidence="5 6">
    <name type="scientific">Suillus luteus UH-Slu-Lm8-n1</name>
    <dbReference type="NCBI Taxonomy" id="930992"/>
    <lineage>
        <taxon>Eukaryota</taxon>
        <taxon>Fungi</taxon>
        <taxon>Dikarya</taxon>
        <taxon>Basidiomycota</taxon>
        <taxon>Agaricomycotina</taxon>
        <taxon>Agaricomycetes</taxon>
        <taxon>Agaricomycetidae</taxon>
        <taxon>Boletales</taxon>
        <taxon>Suillineae</taxon>
        <taxon>Suillaceae</taxon>
        <taxon>Suillus</taxon>
    </lineage>
</organism>
<dbReference type="InterPro" id="IPR024382">
    <property type="entry name" value="Vps3844_C"/>
</dbReference>
<dbReference type="STRING" id="930992.A0A0D0B0E2"/>
<dbReference type="PANTHER" id="PTHR36853:SF1">
    <property type="entry name" value="DUF3844 DOMAIN-CONTAINING PROTEIN"/>
    <property type="match status" value="1"/>
</dbReference>
<dbReference type="Proteomes" id="UP000054485">
    <property type="component" value="Unassembled WGS sequence"/>
</dbReference>
<evidence type="ECO:0000256" key="2">
    <source>
        <dbReference type="SAM" id="Phobius"/>
    </source>
</evidence>
<reference evidence="5 6" key="1">
    <citation type="submission" date="2014-04" db="EMBL/GenBank/DDBJ databases">
        <authorList>
            <consortium name="DOE Joint Genome Institute"/>
            <person name="Kuo A."/>
            <person name="Ruytinx J."/>
            <person name="Rineau F."/>
            <person name="Colpaert J."/>
            <person name="Kohler A."/>
            <person name="Nagy L.G."/>
            <person name="Floudas D."/>
            <person name="Copeland A."/>
            <person name="Barry K.W."/>
            <person name="Cichocki N."/>
            <person name="Veneault-Fourrey C."/>
            <person name="LaButti K."/>
            <person name="Lindquist E.A."/>
            <person name="Lipzen A."/>
            <person name="Lundell T."/>
            <person name="Morin E."/>
            <person name="Murat C."/>
            <person name="Sun H."/>
            <person name="Tunlid A."/>
            <person name="Henrissat B."/>
            <person name="Grigoriev I.V."/>
            <person name="Hibbett D.S."/>
            <person name="Martin F."/>
            <person name="Nordberg H.P."/>
            <person name="Cantor M.N."/>
            <person name="Hua S.X."/>
        </authorList>
    </citation>
    <scope>NUCLEOTIDE SEQUENCE [LARGE SCALE GENOMIC DNA]</scope>
    <source>
        <strain evidence="5 6">UH-Slu-Lm8-n1</strain>
    </source>
</reference>
<evidence type="ECO:0000313" key="6">
    <source>
        <dbReference type="Proteomes" id="UP000054485"/>
    </source>
</evidence>
<dbReference type="InParanoid" id="A0A0D0B0E2"/>
<feature type="chain" id="PRO_5002207789" description="Vacuolar sorting protein Vps3844 C-terminal domain-containing protein" evidence="3">
    <location>
        <begin position="21"/>
        <end position="367"/>
    </location>
</feature>
<dbReference type="OrthoDB" id="5583277at2759"/>
<dbReference type="EMBL" id="KN835320">
    <property type="protein sequence ID" value="KIK40002.1"/>
    <property type="molecule type" value="Genomic_DNA"/>
</dbReference>
<keyword evidence="3" id="KW-0732">Signal</keyword>
<evidence type="ECO:0000256" key="1">
    <source>
        <dbReference type="SAM" id="MobiDB-lite"/>
    </source>
</evidence>
<evidence type="ECO:0000256" key="3">
    <source>
        <dbReference type="SAM" id="SignalP"/>
    </source>
</evidence>
<proteinExistence type="predicted"/>
<feature type="transmembrane region" description="Helical" evidence="2">
    <location>
        <begin position="323"/>
        <end position="345"/>
    </location>
</feature>
<protein>
    <recommendedName>
        <fullName evidence="4">Vacuolar sorting protein Vps3844 C-terminal domain-containing protein</fullName>
    </recommendedName>
</protein>
<feature type="compositionally biased region" description="Pro residues" evidence="1">
    <location>
        <begin position="236"/>
        <end position="252"/>
    </location>
</feature>
<evidence type="ECO:0000313" key="5">
    <source>
        <dbReference type="EMBL" id="KIK40002.1"/>
    </source>
</evidence>
<feature type="signal peptide" evidence="3">
    <location>
        <begin position="1"/>
        <end position="20"/>
    </location>
</feature>
<keyword evidence="6" id="KW-1185">Reference proteome</keyword>
<feature type="domain" description="Vacuolar sorting protein Vps3844 C-terminal" evidence="4">
    <location>
        <begin position="261"/>
        <end position="357"/>
    </location>
</feature>
<evidence type="ECO:0000259" key="4">
    <source>
        <dbReference type="Pfam" id="PF12955"/>
    </source>
</evidence>
<gene>
    <name evidence="5" type="ORF">CY34DRAFT_807669</name>
</gene>
<dbReference type="InterPro" id="IPR053065">
    <property type="entry name" value="Archenteron_Induction-Rel"/>
</dbReference>
<sequence>MGRRLCSTLSCLLLAGLSQAADVYLSPSQAFPSRLSLQHAGFVLSQHLGLEPVESFQNYGELLREHEFVAQGASNALFLLVDDASLQDIIPSFMSRSFSIAGAPASSLTSFVSSYLQRAAHAYSLIYSDLAIPPEGIPRTLDIFSAPTPANEAFLAEISTLTRFIEPATDIYDDKFASLELTGLSQLAATYGRSSEQYQLAARTIRAVIEASTAEAKTRVAVMSYTPSLIMDKRQPQPPQQSPLPAPRPLTGPPVRRLASCITSAEACSNATNACFGHGQCVSTLSAGQECFVCACSDTKSVSGKTESWAGDMCQRKDISSTFVLIAGTVITLILLMGGSISLLYSIGGDELPSILTGGVASGLRRE</sequence>
<name>A0A0D0B0E2_9AGAM</name>
<feature type="region of interest" description="Disordered" evidence="1">
    <location>
        <begin position="230"/>
        <end position="252"/>
    </location>
</feature>
<dbReference type="Pfam" id="PF12955">
    <property type="entry name" value="Vps3844_C"/>
    <property type="match status" value="1"/>
</dbReference>
<keyword evidence="2" id="KW-0812">Transmembrane</keyword>
<keyword evidence="2" id="KW-0472">Membrane</keyword>
<dbReference type="AlphaFoldDB" id="A0A0D0B0E2"/>